<dbReference type="AlphaFoldDB" id="A0A2Z4Y5T5"/>
<dbReference type="KEGG" id="schv:BRCON_1008"/>
<dbReference type="Proteomes" id="UP000262583">
    <property type="component" value="Chromosome"/>
</dbReference>
<dbReference type="EMBL" id="CP030759">
    <property type="protein sequence ID" value="AXA35785.1"/>
    <property type="molecule type" value="Genomic_DNA"/>
</dbReference>
<reference evidence="1 2" key="1">
    <citation type="submission" date="2018-05" db="EMBL/GenBank/DDBJ databases">
        <title>A metagenomic window into the 2 km-deep terrestrial subsurface aquifer revealed taxonomically and functionally diverse microbial community comprising novel uncultured bacterial lineages.</title>
        <authorList>
            <person name="Kadnikov V.V."/>
            <person name="Mardanov A.V."/>
            <person name="Beletsky A.V."/>
            <person name="Banks D."/>
            <person name="Pimenov N.V."/>
            <person name="Frank Y.A."/>
            <person name="Karnachuk O.V."/>
            <person name="Ravin N.V."/>
        </authorList>
    </citation>
    <scope>NUCLEOTIDE SEQUENCE [LARGE SCALE GENOMIC DNA]</scope>
    <source>
        <strain evidence="1">BY</strain>
    </source>
</reference>
<evidence type="ECO:0000313" key="2">
    <source>
        <dbReference type="Proteomes" id="UP000262583"/>
    </source>
</evidence>
<organism evidence="1 2">
    <name type="scientific">Sumerlaea chitinivorans</name>
    <dbReference type="NCBI Taxonomy" id="2250252"/>
    <lineage>
        <taxon>Bacteria</taxon>
        <taxon>Candidatus Sumerlaeota</taxon>
        <taxon>Candidatus Sumerlaeia</taxon>
        <taxon>Candidatus Sumerlaeales</taxon>
        <taxon>Candidatus Sumerlaeaceae</taxon>
        <taxon>Candidatus Sumerlaea</taxon>
    </lineage>
</organism>
<evidence type="ECO:0000313" key="1">
    <source>
        <dbReference type="EMBL" id="AXA35785.1"/>
    </source>
</evidence>
<gene>
    <name evidence="1" type="ORF">BRCON_1008</name>
</gene>
<accession>A0A2Z4Y5T5</accession>
<proteinExistence type="predicted"/>
<name>A0A2Z4Y5T5_SUMC1</name>
<sequence length="75" mass="8762">MPNEDIEIRITKSGEIYVKIVGAEEARVRDYRSFLEEMIGPIKSETQLSTPPWEKPLFQADLDEHTREQEQKRGT</sequence>
<protein>
    <submittedName>
        <fullName evidence="1">Uncharacterized protein</fullName>
    </submittedName>
</protein>